<evidence type="ECO:0000256" key="1">
    <source>
        <dbReference type="ARBA" id="ARBA00023239"/>
    </source>
</evidence>
<dbReference type="EMBL" id="JANFYT010000007">
    <property type="protein sequence ID" value="MCQ4813627.1"/>
    <property type="molecule type" value="Genomic_DNA"/>
</dbReference>
<accession>A0AAW5JZM0</accession>
<comment type="caution">
    <text evidence="3">The sequence shown here is derived from an EMBL/GenBank/DDBJ whole genome shotgun (WGS) entry which is preliminary data.</text>
</comment>
<dbReference type="GO" id="GO:0005737">
    <property type="term" value="C:cytoplasm"/>
    <property type="evidence" value="ECO:0007669"/>
    <property type="project" value="TreeGrafter"/>
</dbReference>
<dbReference type="GO" id="GO:0016831">
    <property type="term" value="F:carboxy-lyase activity"/>
    <property type="evidence" value="ECO:0007669"/>
    <property type="project" value="InterPro"/>
</dbReference>
<protein>
    <submittedName>
        <fullName evidence="3">Amidohydrolase</fullName>
    </submittedName>
</protein>
<dbReference type="CDD" id="cd01292">
    <property type="entry name" value="metallo-dependent_hydrolases"/>
    <property type="match status" value="1"/>
</dbReference>
<dbReference type="InterPro" id="IPR006680">
    <property type="entry name" value="Amidohydro-rel"/>
</dbReference>
<evidence type="ECO:0000259" key="2">
    <source>
        <dbReference type="Pfam" id="PF04909"/>
    </source>
</evidence>
<dbReference type="PANTHER" id="PTHR21240">
    <property type="entry name" value="2-AMINO-3-CARBOXYLMUCONATE-6-SEMIALDEHYDE DECARBOXYLASE"/>
    <property type="match status" value="1"/>
</dbReference>
<dbReference type="InterPro" id="IPR032465">
    <property type="entry name" value="ACMSD"/>
</dbReference>
<dbReference type="Gene3D" id="3.20.20.140">
    <property type="entry name" value="Metal-dependent hydrolases"/>
    <property type="match status" value="1"/>
</dbReference>
<dbReference type="AlphaFoldDB" id="A0AAW5JZM0"/>
<keyword evidence="1" id="KW-0456">Lyase</keyword>
<organism evidence="3 4">
    <name type="scientific">Cloacibacillus evryensis</name>
    <dbReference type="NCBI Taxonomy" id="508460"/>
    <lineage>
        <taxon>Bacteria</taxon>
        <taxon>Thermotogati</taxon>
        <taxon>Synergistota</taxon>
        <taxon>Synergistia</taxon>
        <taxon>Synergistales</taxon>
        <taxon>Synergistaceae</taxon>
        <taxon>Cloacibacillus</taxon>
    </lineage>
</organism>
<dbReference type="RefSeq" id="WP_008708458.1">
    <property type="nucleotide sequence ID" value="NZ_CABKQM010000001.1"/>
</dbReference>
<feature type="domain" description="Amidohydrolase-related" evidence="2">
    <location>
        <begin position="4"/>
        <end position="278"/>
    </location>
</feature>
<dbReference type="SUPFAM" id="SSF51556">
    <property type="entry name" value="Metallo-dependent hydrolases"/>
    <property type="match status" value="1"/>
</dbReference>
<evidence type="ECO:0000313" key="3">
    <source>
        <dbReference type="EMBL" id="MCQ4813627.1"/>
    </source>
</evidence>
<proteinExistence type="predicted"/>
<evidence type="ECO:0000313" key="4">
    <source>
        <dbReference type="Proteomes" id="UP001205919"/>
    </source>
</evidence>
<gene>
    <name evidence="3" type="ORF">NE630_04200</name>
</gene>
<dbReference type="InterPro" id="IPR032466">
    <property type="entry name" value="Metal_Hydrolase"/>
</dbReference>
<dbReference type="PANTHER" id="PTHR21240:SF28">
    <property type="entry name" value="ISO-OROTATE DECARBOXYLASE (EUROFUNG)"/>
    <property type="match status" value="1"/>
</dbReference>
<dbReference type="GO" id="GO:0016787">
    <property type="term" value="F:hydrolase activity"/>
    <property type="evidence" value="ECO:0007669"/>
    <property type="project" value="InterPro"/>
</dbReference>
<sequence>MKIIDAHVHIYPEFLKKERDRIAAREPWFELLTSSKVQKWGTAEELVAAMDEAGITQSRATTFAFRDQGLCREMNDYAVEAAKRFPGRIVPLAVVSPLRPGAAGEAERAFDAGAAGLGELFPDGQGFDLQDAAALRGICGVCLERGKPLMIHTAEQAGHQYAGKGAYGAREAAAFCRNFPMVKVTFAHFGGGLWAFEAMPEMRLLLANASYDTAAWPWLYEPQIIDAIFAAGAGDKIMFGSDWPILKFPRYEKLIGETRLSEEDKEKLLGGNAARIFGGGREPAMPTA</sequence>
<reference evidence="3 4" key="1">
    <citation type="submission" date="2022-06" db="EMBL/GenBank/DDBJ databases">
        <title>Isolation of gut microbiota from human fecal samples.</title>
        <authorList>
            <person name="Pamer E.G."/>
            <person name="Barat B."/>
            <person name="Waligurski E."/>
            <person name="Medina S."/>
            <person name="Paddock L."/>
            <person name="Mostad J."/>
        </authorList>
    </citation>
    <scope>NUCLEOTIDE SEQUENCE [LARGE SCALE GENOMIC DNA]</scope>
    <source>
        <strain evidence="3 4">DFI.9.90</strain>
    </source>
</reference>
<name>A0AAW5JZM0_9BACT</name>
<dbReference type="Proteomes" id="UP001205919">
    <property type="component" value="Unassembled WGS sequence"/>
</dbReference>
<dbReference type="Pfam" id="PF04909">
    <property type="entry name" value="Amidohydro_2"/>
    <property type="match status" value="1"/>
</dbReference>
<keyword evidence="4" id="KW-1185">Reference proteome</keyword>
<dbReference type="GO" id="GO:0019748">
    <property type="term" value="P:secondary metabolic process"/>
    <property type="evidence" value="ECO:0007669"/>
    <property type="project" value="TreeGrafter"/>
</dbReference>